<accession>A0A2T4RXW7</accession>
<evidence type="ECO:0000313" key="1">
    <source>
        <dbReference type="EMBL" id="PTK34903.1"/>
    </source>
</evidence>
<dbReference type="EMBL" id="PZHR01001219">
    <property type="protein sequence ID" value="PTK34903.1"/>
    <property type="molecule type" value="Genomic_DNA"/>
</dbReference>
<organism evidence="1 2">
    <name type="scientific">Staphylococcus nepalensis</name>
    <dbReference type="NCBI Taxonomy" id="214473"/>
    <lineage>
        <taxon>Bacteria</taxon>
        <taxon>Bacillati</taxon>
        <taxon>Bacillota</taxon>
        <taxon>Bacilli</taxon>
        <taxon>Bacillales</taxon>
        <taxon>Staphylococcaceae</taxon>
        <taxon>Staphylococcus</taxon>
    </lineage>
</organism>
<dbReference type="SUPFAM" id="SSF56784">
    <property type="entry name" value="HAD-like"/>
    <property type="match status" value="1"/>
</dbReference>
<dbReference type="PROSITE" id="PS01229">
    <property type="entry name" value="COF_2"/>
    <property type="match status" value="1"/>
</dbReference>
<gene>
    <name evidence="1" type="ORF">BUZ61_19655</name>
</gene>
<feature type="non-terminal residue" evidence="1">
    <location>
        <position position="1"/>
    </location>
</feature>
<dbReference type="RefSeq" id="WP_142402196.1">
    <property type="nucleotide sequence ID" value="NZ_PZHR01001219.1"/>
</dbReference>
<dbReference type="Proteomes" id="UP000240400">
    <property type="component" value="Unassembled WGS sequence"/>
</dbReference>
<sequence>FDKYIGKIDRASAELAKHTNLAISSSARGNIEITNAYAQKGIALEEIANQLGINMEDVMAIGDNMNDVSMLEKAGYPVAMENAMPEVKEYAKYVTDNKQKCGVRKASNKRLEEQSK</sequence>
<dbReference type="InterPro" id="IPR036412">
    <property type="entry name" value="HAD-like_sf"/>
</dbReference>
<dbReference type="Gene3D" id="3.40.50.1000">
    <property type="entry name" value="HAD superfamily/HAD-like"/>
    <property type="match status" value="1"/>
</dbReference>
<dbReference type="GO" id="GO:0016791">
    <property type="term" value="F:phosphatase activity"/>
    <property type="evidence" value="ECO:0007669"/>
    <property type="project" value="TreeGrafter"/>
</dbReference>
<dbReference type="PANTHER" id="PTHR10000:SF55">
    <property type="entry name" value="5-AMINO-6-(5-PHOSPHO-D-RIBITYLAMINO)URACIL PHOSPHATASE YCSE"/>
    <property type="match status" value="1"/>
</dbReference>
<name>A0A2T4RXW7_9STAP</name>
<dbReference type="PANTHER" id="PTHR10000">
    <property type="entry name" value="PHOSPHOSERINE PHOSPHATASE"/>
    <property type="match status" value="1"/>
</dbReference>
<reference evidence="1 2" key="1">
    <citation type="journal article" date="2016" name="Front. Microbiol.">
        <title>Comprehensive Phylogenetic Analysis of Bovine Non-aureus Staphylococci Species Based on Whole-Genome Sequencing.</title>
        <authorList>
            <person name="Naushad S."/>
            <person name="Barkema H.W."/>
            <person name="Luby C."/>
            <person name="Condas L.A."/>
            <person name="Nobrega D.B."/>
            <person name="Carson D.A."/>
            <person name="De Buck J."/>
        </authorList>
    </citation>
    <scope>NUCLEOTIDE SEQUENCE [LARGE SCALE GENOMIC DNA]</scope>
    <source>
        <strain evidence="1 2">SNUC 4337</strain>
    </source>
</reference>
<dbReference type="InterPro" id="IPR023214">
    <property type="entry name" value="HAD_sf"/>
</dbReference>
<evidence type="ECO:0000313" key="2">
    <source>
        <dbReference type="Proteomes" id="UP000240400"/>
    </source>
</evidence>
<comment type="caution">
    <text evidence="1">The sequence shown here is derived from an EMBL/GenBank/DDBJ whole genome shotgun (WGS) entry which is preliminary data.</text>
</comment>
<dbReference type="Pfam" id="PF08282">
    <property type="entry name" value="Hydrolase_3"/>
    <property type="match status" value="1"/>
</dbReference>
<dbReference type="AlphaFoldDB" id="A0A2T4RXW7"/>
<dbReference type="GO" id="GO:0000287">
    <property type="term" value="F:magnesium ion binding"/>
    <property type="evidence" value="ECO:0007669"/>
    <property type="project" value="TreeGrafter"/>
</dbReference>
<dbReference type="OrthoDB" id="9806027at2"/>
<keyword evidence="1" id="KW-0378">Hydrolase</keyword>
<proteinExistence type="predicted"/>
<dbReference type="GO" id="GO:0005829">
    <property type="term" value="C:cytosol"/>
    <property type="evidence" value="ECO:0007669"/>
    <property type="project" value="TreeGrafter"/>
</dbReference>
<protein>
    <submittedName>
        <fullName evidence="1">Cof-type HAD-IIB family hydrolase</fullName>
    </submittedName>
</protein>